<dbReference type="AlphaFoldDB" id="A0A2U9C5M8"/>
<protein>
    <submittedName>
        <fullName evidence="1">Uncharacterized protein</fullName>
    </submittedName>
</protein>
<dbReference type="Proteomes" id="UP000246464">
    <property type="component" value="Chromosome 12"/>
</dbReference>
<reference evidence="1 2" key="1">
    <citation type="submission" date="2017-12" db="EMBL/GenBank/DDBJ databases">
        <title>Integrating genomic resources of turbot (Scophthalmus maximus) in depth evaluation of genetic and physical mapping variation across individuals.</title>
        <authorList>
            <person name="Martinez P."/>
        </authorList>
    </citation>
    <scope>NUCLEOTIDE SEQUENCE [LARGE SCALE GENOMIC DNA]</scope>
</reference>
<gene>
    <name evidence="1" type="ORF">SMAX5B_007880</name>
</gene>
<feature type="non-terminal residue" evidence="1">
    <location>
        <position position="76"/>
    </location>
</feature>
<organism evidence="1 2">
    <name type="scientific">Scophthalmus maximus</name>
    <name type="common">Turbot</name>
    <name type="synonym">Psetta maxima</name>
    <dbReference type="NCBI Taxonomy" id="52904"/>
    <lineage>
        <taxon>Eukaryota</taxon>
        <taxon>Metazoa</taxon>
        <taxon>Chordata</taxon>
        <taxon>Craniata</taxon>
        <taxon>Vertebrata</taxon>
        <taxon>Euteleostomi</taxon>
        <taxon>Actinopterygii</taxon>
        <taxon>Neopterygii</taxon>
        <taxon>Teleostei</taxon>
        <taxon>Neoteleostei</taxon>
        <taxon>Acanthomorphata</taxon>
        <taxon>Carangaria</taxon>
        <taxon>Pleuronectiformes</taxon>
        <taxon>Pleuronectoidei</taxon>
        <taxon>Scophthalmidae</taxon>
        <taxon>Scophthalmus</taxon>
    </lineage>
</organism>
<dbReference type="EMBL" id="CP026254">
    <property type="protein sequence ID" value="AWP11463.1"/>
    <property type="molecule type" value="Genomic_DNA"/>
</dbReference>
<evidence type="ECO:0000313" key="2">
    <source>
        <dbReference type="Proteomes" id="UP000246464"/>
    </source>
</evidence>
<proteinExistence type="predicted"/>
<feature type="non-terminal residue" evidence="1">
    <location>
        <position position="1"/>
    </location>
</feature>
<keyword evidence="2" id="KW-1185">Reference proteome</keyword>
<accession>A0A2U9C5M8</accession>
<evidence type="ECO:0000313" key="1">
    <source>
        <dbReference type="EMBL" id="AWP11463.1"/>
    </source>
</evidence>
<sequence length="76" mass="8325">ACQPCWSGVVISAAAAATAIDPYCNLRTERTPCQLKRWSGSSSLRLTRAYSFFTSAEQAGYCSNDLQCILCFPRLP</sequence>
<name>A0A2U9C5M8_SCOMX</name>